<dbReference type="Proteomes" id="UP000626109">
    <property type="component" value="Unassembled WGS sequence"/>
</dbReference>
<proteinExistence type="predicted"/>
<dbReference type="EMBL" id="CAJNNW010017205">
    <property type="protein sequence ID" value="CAE8660465.1"/>
    <property type="molecule type" value="Genomic_DNA"/>
</dbReference>
<sequence length="183" mass="20073">QRPQQRPNQYEERRVCAPAEPWAPRTCSISPRSFSSRSRIQVFQQAARSDPSKSESFGATPVFQPVAWSGPLTSESFGATARPQSPCWPSRSLPPAPLWRWGGEAKPWFAADPEFNPVPSRSRSPGVAARSLRGVAELHGAFEALRKDVQALHAKLQTVQVSGQAVQKNVSLGSIFEPLHAYG</sequence>
<gene>
    <name evidence="1" type="ORF">PGLA2088_LOCUS14153</name>
</gene>
<accession>A0A813J115</accession>
<dbReference type="AlphaFoldDB" id="A0A813J115"/>
<protein>
    <submittedName>
        <fullName evidence="1">Uncharacterized protein</fullName>
    </submittedName>
</protein>
<reference evidence="1" key="1">
    <citation type="submission" date="2021-02" db="EMBL/GenBank/DDBJ databases">
        <authorList>
            <person name="Dougan E. K."/>
            <person name="Rhodes N."/>
            <person name="Thang M."/>
            <person name="Chan C."/>
        </authorList>
    </citation>
    <scope>NUCLEOTIDE SEQUENCE</scope>
</reference>
<organism evidence="1 2">
    <name type="scientific">Polarella glacialis</name>
    <name type="common">Dinoflagellate</name>
    <dbReference type="NCBI Taxonomy" id="89957"/>
    <lineage>
        <taxon>Eukaryota</taxon>
        <taxon>Sar</taxon>
        <taxon>Alveolata</taxon>
        <taxon>Dinophyceae</taxon>
        <taxon>Suessiales</taxon>
        <taxon>Suessiaceae</taxon>
        <taxon>Polarella</taxon>
    </lineage>
</organism>
<feature type="non-terminal residue" evidence="1">
    <location>
        <position position="183"/>
    </location>
</feature>
<comment type="caution">
    <text evidence="1">The sequence shown here is derived from an EMBL/GenBank/DDBJ whole genome shotgun (WGS) entry which is preliminary data.</text>
</comment>
<name>A0A813J115_POLGL</name>
<evidence type="ECO:0000313" key="2">
    <source>
        <dbReference type="Proteomes" id="UP000626109"/>
    </source>
</evidence>
<evidence type="ECO:0000313" key="1">
    <source>
        <dbReference type="EMBL" id="CAE8660465.1"/>
    </source>
</evidence>